<protein>
    <submittedName>
        <fullName evidence="2">Uncharacterized protein</fullName>
    </submittedName>
</protein>
<dbReference type="AlphaFoldDB" id="A0A1B7WHJ6"/>
<dbReference type="EMBL" id="LJOW01000300">
    <property type="protein sequence ID" value="OBQ36629.1"/>
    <property type="molecule type" value="Genomic_DNA"/>
</dbReference>
<accession>A0A1B7WHJ6</accession>
<evidence type="ECO:0000313" key="3">
    <source>
        <dbReference type="Proteomes" id="UP000092093"/>
    </source>
</evidence>
<dbReference type="Proteomes" id="UP000092093">
    <property type="component" value="Unassembled WGS sequence"/>
</dbReference>
<name>A0A1B7WHJ6_APHFL</name>
<proteinExistence type="predicted"/>
<sequence length="98" mass="10537">MAGRSLGMRHPSPRSGLPDWSQGMERERWQCSVSVAAGLVRAFAGSAKCRRGGERCPAGRTDSPASRITHGLGNGLGHQARWCLTGHNQDPEDVLNTL</sequence>
<feature type="region of interest" description="Disordered" evidence="1">
    <location>
        <begin position="1"/>
        <end position="23"/>
    </location>
</feature>
<reference evidence="2 3" key="1">
    <citation type="submission" date="2015-09" db="EMBL/GenBank/DDBJ databases">
        <title>Aphanizomenon flos-aquae WA102.</title>
        <authorList>
            <person name="Driscoll C."/>
        </authorList>
    </citation>
    <scope>NUCLEOTIDE SEQUENCE [LARGE SCALE GENOMIC DNA]</scope>
    <source>
        <strain evidence="2">WA102</strain>
    </source>
</reference>
<gene>
    <name evidence="2" type="ORF">AN484_25535</name>
</gene>
<evidence type="ECO:0000256" key="1">
    <source>
        <dbReference type="SAM" id="MobiDB-lite"/>
    </source>
</evidence>
<evidence type="ECO:0000313" key="2">
    <source>
        <dbReference type="EMBL" id="OBQ36629.1"/>
    </source>
</evidence>
<comment type="caution">
    <text evidence="2">The sequence shown here is derived from an EMBL/GenBank/DDBJ whole genome shotgun (WGS) entry which is preliminary data.</text>
</comment>
<organism evidence="2 3">
    <name type="scientific">Aphanizomenon flos-aquae WA102</name>
    <dbReference type="NCBI Taxonomy" id="1710896"/>
    <lineage>
        <taxon>Bacteria</taxon>
        <taxon>Bacillati</taxon>
        <taxon>Cyanobacteriota</taxon>
        <taxon>Cyanophyceae</taxon>
        <taxon>Nostocales</taxon>
        <taxon>Aphanizomenonaceae</taxon>
        <taxon>Aphanizomenon</taxon>
    </lineage>
</organism>